<evidence type="ECO:0000256" key="1">
    <source>
        <dbReference type="SAM" id="MobiDB-lite"/>
    </source>
</evidence>
<reference evidence="2" key="1">
    <citation type="journal article" date="2014" name="Int. J. Syst. Evol. Microbiol.">
        <title>Complete genome sequence of Corynebacterium casei LMG S-19264T (=DSM 44701T), isolated from a smear-ripened cheese.</title>
        <authorList>
            <consortium name="US DOE Joint Genome Institute (JGI-PGF)"/>
            <person name="Walter F."/>
            <person name="Albersmeier A."/>
            <person name="Kalinowski J."/>
            <person name="Ruckert C."/>
        </authorList>
    </citation>
    <scope>NUCLEOTIDE SEQUENCE</scope>
    <source>
        <strain evidence="2">CGMCC 1.15794</strain>
    </source>
</reference>
<dbReference type="AlphaFoldDB" id="A0A917IIU9"/>
<organism evidence="2 3">
    <name type="scientific">Microbacterium album</name>
    <dbReference type="NCBI Taxonomy" id="2053191"/>
    <lineage>
        <taxon>Bacteria</taxon>
        <taxon>Bacillati</taxon>
        <taxon>Actinomycetota</taxon>
        <taxon>Actinomycetes</taxon>
        <taxon>Micrococcales</taxon>
        <taxon>Microbacteriaceae</taxon>
        <taxon>Microbacterium</taxon>
    </lineage>
</organism>
<comment type="caution">
    <text evidence="2">The sequence shown here is derived from an EMBL/GenBank/DDBJ whole genome shotgun (WGS) entry which is preliminary data.</text>
</comment>
<feature type="region of interest" description="Disordered" evidence="1">
    <location>
        <begin position="1"/>
        <end position="87"/>
    </location>
</feature>
<dbReference type="Proteomes" id="UP000657592">
    <property type="component" value="Unassembled WGS sequence"/>
</dbReference>
<accession>A0A917IIU9</accession>
<name>A0A917IIU9_9MICO</name>
<reference evidence="2" key="2">
    <citation type="submission" date="2020-09" db="EMBL/GenBank/DDBJ databases">
        <authorList>
            <person name="Sun Q."/>
            <person name="Zhou Y."/>
        </authorList>
    </citation>
    <scope>NUCLEOTIDE SEQUENCE</scope>
    <source>
        <strain evidence="2">CGMCC 1.15794</strain>
    </source>
</reference>
<feature type="compositionally biased region" description="Low complexity" evidence="1">
    <location>
        <begin position="50"/>
        <end position="64"/>
    </location>
</feature>
<keyword evidence="3" id="KW-1185">Reference proteome</keyword>
<sequence length="106" mass="11040">MFDMGMILRGGTADPDPGASVRRGRRSRSDGEGLCRVPGAPFGGAKRGDSVASGSITAASSGGESRVREDAQRVSAQRHIRQHMPARPGIIIPAVPFASRADRSVA</sequence>
<gene>
    <name evidence="2" type="ORF">GCM10010921_28300</name>
</gene>
<protein>
    <submittedName>
        <fullName evidence="2">Uncharacterized protein</fullName>
    </submittedName>
</protein>
<evidence type="ECO:0000313" key="3">
    <source>
        <dbReference type="Proteomes" id="UP000657592"/>
    </source>
</evidence>
<proteinExistence type="predicted"/>
<evidence type="ECO:0000313" key="2">
    <source>
        <dbReference type="EMBL" id="GGH49905.1"/>
    </source>
</evidence>
<dbReference type="EMBL" id="BMJY01000019">
    <property type="protein sequence ID" value="GGH49905.1"/>
    <property type="molecule type" value="Genomic_DNA"/>
</dbReference>